<evidence type="ECO:0000313" key="1">
    <source>
        <dbReference type="EMBL" id="MCG7322078.1"/>
    </source>
</evidence>
<comment type="caution">
    <text evidence="1">The sequence shown here is derived from an EMBL/GenBank/DDBJ whole genome shotgun (WGS) entry which is preliminary data.</text>
</comment>
<evidence type="ECO:0000313" key="2">
    <source>
        <dbReference type="Proteomes" id="UP001521931"/>
    </source>
</evidence>
<protein>
    <recommendedName>
        <fullName evidence="3">DUF559 domain-containing protein</fullName>
    </recommendedName>
</protein>
<reference evidence="1 2" key="1">
    <citation type="submission" date="2022-02" db="EMBL/GenBank/DDBJ databases">
        <title>Uncovering new skin microbiome diversity through culturing and metagenomics.</title>
        <authorList>
            <person name="Conlan S."/>
            <person name="Deming C."/>
            <person name="Nisc Comparative Sequencing Program N."/>
            <person name="Segre J.A."/>
        </authorList>
    </citation>
    <scope>NUCLEOTIDE SEQUENCE [LARGE SCALE GENOMIC DNA]</scope>
    <source>
        <strain evidence="1 2">ACRQZ</strain>
    </source>
</reference>
<sequence>MARLAAVLHLVDVRHESPGESRMTWVAHGLGYRLEPQVPVMTRRGPRRLDAMLEGEWVALEHDGEVKYVAGPQDTTRDDVLLREKVREDDVRDLGVEVVRVSKAMLDTPALLLERVERARVRARRRHGQARRRAGRI</sequence>
<name>A0ABS9Q4R9_9MICO</name>
<dbReference type="Proteomes" id="UP001521931">
    <property type="component" value="Unassembled WGS sequence"/>
</dbReference>
<evidence type="ECO:0008006" key="3">
    <source>
        <dbReference type="Google" id="ProtNLM"/>
    </source>
</evidence>
<accession>A0ABS9Q4R9</accession>
<organism evidence="1 2">
    <name type="scientific">Arsenicicoccus bolidensis</name>
    <dbReference type="NCBI Taxonomy" id="229480"/>
    <lineage>
        <taxon>Bacteria</taxon>
        <taxon>Bacillati</taxon>
        <taxon>Actinomycetota</taxon>
        <taxon>Actinomycetes</taxon>
        <taxon>Micrococcales</taxon>
        <taxon>Intrasporangiaceae</taxon>
        <taxon>Arsenicicoccus</taxon>
    </lineage>
</organism>
<keyword evidence="2" id="KW-1185">Reference proteome</keyword>
<dbReference type="EMBL" id="JAKRCV010000025">
    <property type="protein sequence ID" value="MCG7322078.1"/>
    <property type="molecule type" value="Genomic_DNA"/>
</dbReference>
<gene>
    <name evidence="1" type="ORF">MHL29_09280</name>
</gene>
<proteinExistence type="predicted"/>
<dbReference type="RefSeq" id="WP_239264118.1">
    <property type="nucleotide sequence ID" value="NZ_JAKRCV010000025.1"/>
</dbReference>